<protein>
    <recommendedName>
        <fullName evidence="4">SbsA Ig-like domain-containing protein</fullName>
    </recommendedName>
</protein>
<sequence>MAIQIKIITETDFNMLKKSPLICLAFAVTLSACGGGGTSSTDPVIEPPPPTGADFSESPYDYAVSGLDTIDSMIQLGHLTNNLISQPKGTTVGVKQICQNGGEAIAAYSSDSFDLNDGEIISFEFNDCFRFELDGVVSGTLQIEIVGVDTDTGAMSYIATLNSLEAEDDYGSIYLAGIYSIQSSQTKEASSFSISVSDPLSISQDGDLEILIDDLEIGHVRDWLTAQYSVTGYGEFLESNAIDAFQFRIDEPVTGYFSEYPNEGQVTLTSDVSTDLVITANFVTDSALFNVAFADETGLVDWASAVSGAMWSVDTAIHYSGYATNHRVDNFNYLGVNAIALDTSNFPINESVEFYFSRPISTINAYNTQFTTFLSANNNVDLAFEVVGSKVIMTPLSPLSPGEEYTFHGFEAFDELGQSIDTGYLNVFASTDALADIESTILFAQRDIESSVSVSAIFANSGAIAEVTWSEVSDYGVVFSDEKSVEIYLDVSSVPADVNDVVIMAEVKSDNGLIAYASKRILIAPESENILGFVSEEGDWVGGGESVIYGTNDGTFTAETYSSNSIKLRFDSSYYSDYWTLNIQAPEGSDIEQGRYDNATRWPFQASLVAGFDFSGNHRGCNTLASDFEVLEIEFSNGQLTKLAVDFTQYCEGRQSPPLTGVVRFNSSVDI</sequence>
<feature type="region of interest" description="Disordered" evidence="1">
    <location>
        <begin position="37"/>
        <end position="56"/>
    </location>
</feature>
<dbReference type="eggNOG" id="COG0070">
    <property type="taxonomic scope" value="Bacteria"/>
</dbReference>
<name>A0A075NZD8_9ALTE</name>
<dbReference type="AlphaFoldDB" id="A0A075NZD8"/>
<reference evidence="2 3" key="1">
    <citation type="submission" date="2014-06" db="EMBL/GenBank/DDBJ databases">
        <title>Genomes of Alteromonas australica, a world apart.</title>
        <authorList>
            <person name="Gonzaga A."/>
            <person name="Lopez-Perez M."/>
            <person name="Rodriguez-Valera F."/>
        </authorList>
    </citation>
    <scope>NUCLEOTIDE SEQUENCE [LARGE SCALE GENOMIC DNA]</scope>
    <source>
        <strain evidence="2 3">H 17</strain>
    </source>
</reference>
<evidence type="ECO:0008006" key="4">
    <source>
        <dbReference type="Google" id="ProtNLM"/>
    </source>
</evidence>
<evidence type="ECO:0000313" key="3">
    <source>
        <dbReference type="Proteomes" id="UP000056090"/>
    </source>
</evidence>
<organism evidence="2 3">
    <name type="scientific">Alteromonas australica</name>
    <dbReference type="NCBI Taxonomy" id="589873"/>
    <lineage>
        <taxon>Bacteria</taxon>
        <taxon>Pseudomonadati</taxon>
        <taxon>Pseudomonadota</taxon>
        <taxon>Gammaproteobacteria</taxon>
        <taxon>Alteromonadales</taxon>
        <taxon>Alteromonadaceae</taxon>
        <taxon>Alteromonas/Salinimonas group</taxon>
        <taxon>Alteromonas</taxon>
    </lineage>
</organism>
<evidence type="ECO:0000256" key="1">
    <source>
        <dbReference type="SAM" id="MobiDB-lite"/>
    </source>
</evidence>
<keyword evidence="3" id="KW-1185">Reference proteome</keyword>
<gene>
    <name evidence="2" type="ORF">EP13_15725</name>
</gene>
<evidence type="ECO:0000313" key="2">
    <source>
        <dbReference type="EMBL" id="AIG00015.1"/>
    </source>
</evidence>
<dbReference type="PROSITE" id="PS51257">
    <property type="entry name" value="PROKAR_LIPOPROTEIN"/>
    <property type="match status" value="1"/>
</dbReference>
<proteinExistence type="predicted"/>
<accession>A0A075NZD8</accession>
<dbReference type="KEGG" id="aal:EP13_15725"/>
<dbReference type="Proteomes" id="UP000056090">
    <property type="component" value="Chromosome"/>
</dbReference>
<dbReference type="EMBL" id="CP008849">
    <property type="protein sequence ID" value="AIG00015.1"/>
    <property type="molecule type" value="Genomic_DNA"/>
</dbReference>